<keyword evidence="1" id="KW-1133">Transmembrane helix</keyword>
<keyword evidence="1" id="KW-0812">Transmembrane</keyword>
<dbReference type="Proteomes" id="UP000070069">
    <property type="component" value="Unassembled WGS sequence"/>
</dbReference>
<dbReference type="EMBL" id="JHUK01000001">
    <property type="protein sequence ID" value="RAM57978.1"/>
    <property type="molecule type" value="Genomic_DNA"/>
</dbReference>
<sequence length="191" mass="21356">MFANFTFKKKTIILSVIVILTVIFSIIIFLNTDLVGADFSEGEQSSLDSLEEEIITNNEHIPESSILNTQYSHNSQTEVPSSEQKQDGALSGLVQNVNSNLDTAKKIFSQVQDMSKNLLPSSESKSHKNVVSPSTFVVDSSSQKKIINPKTSSRDDFNINYHKEAPQPVSETYQKNSIFKKTVSKTHRYHA</sequence>
<accession>A0A139JQZ8</accession>
<dbReference type="EMBL" id="LTBM01000001">
    <property type="protein sequence ID" value="KXT29395.1"/>
    <property type="molecule type" value="Genomic_DNA"/>
</dbReference>
<evidence type="ECO:0000313" key="5">
    <source>
        <dbReference type="Proteomes" id="UP000249343"/>
    </source>
</evidence>
<gene>
    <name evidence="2" type="ORF">AXA84_0040</name>
    <name evidence="3" type="ORF">DH96_00215</name>
</gene>
<dbReference type="Proteomes" id="UP000249343">
    <property type="component" value="Unassembled WGS sequence"/>
</dbReference>
<dbReference type="RefSeq" id="WP_066539791.1">
    <property type="nucleotide sequence ID" value="NZ_JHUK01000001.1"/>
</dbReference>
<evidence type="ECO:0000313" key="2">
    <source>
        <dbReference type="EMBL" id="KXT29395.1"/>
    </source>
</evidence>
<organism evidence="2 4">
    <name type="scientific">Candidatus Phytoplasma oryzae</name>
    <dbReference type="NCBI Taxonomy" id="203274"/>
    <lineage>
        <taxon>Bacteria</taxon>
        <taxon>Bacillati</taxon>
        <taxon>Mycoplasmatota</taxon>
        <taxon>Mollicutes</taxon>
        <taxon>Acholeplasmatales</taxon>
        <taxon>Acholeplasmataceae</taxon>
        <taxon>Candidatus Phytoplasma</taxon>
        <taxon>16SrXI (Rice yellow dwarf group)</taxon>
    </lineage>
</organism>
<evidence type="ECO:0000256" key="1">
    <source>
        <dbReference type="SAM" id="Phobius"/>
    </source>
</evidence>
<dbReference type="PATRIC" id="fig|203274.3.peg.39"/>
<dbReference type="AlphaFoldDB" id="A0A139JQZ8"/>
<proteinExistence type="predicted"/>
<keyword evidence="5" id="KW-1185">Reference proteome</keyword>
<protein>
    <submittedName>
        <fullName evidence="2">Uncharacterized protein</fullName>
    </submittedName>
</protein>
<reference evidence="2 4" key="2">
    <citation type="submission" date="2016-02" db="EMBL/GenBank/DDBJ databases">
        <title>A draft genome sequence of Candidatus Phytoplasma oryzae strain Mbita1, the causative agent of Napier Grass stunt disease in Kenya.</title>
        <authorList>
            <person name="Fischer A."/>
            <person name="Santa-Cruz I."/>
            <person name="Wambua L."/>
            <person name="Olds C."/>
            <person name="Midega C."/>
            <person name="Dickinson M."/>
            <person name="Kawicha P."/>
            <person name="Khan Z."/>
            <person name="Masiga D."/>
            <person name="Jores J."/>
            <person name="Bernd S."/>
        </authorList>
    </citation>
    <scope>NUCLEOTIDE SEQUENCE [LARGE SCALE GENOMIC DNA]</scope>
    <source>
        <strain evidence="2">Mbita1</strain>
    </source>
</reference>
<evidence type="ECO:0000313" key="4">
    <source>
        <dbReference type="Proteomes" id="UP000070069"/>
    </source>
</evidence>
<comment type="caution">
    <text evidence="2">The sequence shown here is derived from an EMBL/GenBank/DDBJ whole genome shotgun (WGS) entry which is preliminary data.</text>
</comment>
<name>A0A139JQZ8_9MOLU</name>
<feature type="transmembrane region" description="Helical" evidence="1">
    <location>
        <begin position="12"/>
        <end position="30"/>
    </location>
</feature>
<reference evidence="3 5" key="1">
    <citation type="submission" date="2014-04" db="EMBL/GenBank/DDBJ databases">
        <title>Genome study of Napier grass stunt phytoplasma.</title>
        <authorList>
            <person name="Kawicha P."/>
            <person name="Dickinson M."/>
            <person name="Hodgetts J."/>
        </authorList>
    </citation>
    <scope>NUCLEOTIDE SEQUENCE [LARGE SCALE GENOMIC DNA]</scope>
    <source>
        <strain evidence="3 5">NGS-S10</strain>
    </source>
</reference>
<keyword evidence="1" id="KW-0472">Membrane</keyword>
<evidence type="ECO:0000313" key="3">
    <source>
        <dbReference type="EMBL" id="RAM57978.1"/>
    </source>
</evidence>